<dbReference type="InterPro" id="IPR036873">
    <property type="entry name" value="Rhodanese-like_dom_sf"/>
</dbReference>
<gene>
    <name evidence="2" type="ORF">EK398_16835</name>
</gene>
<dbReference type="PROSITE" id="PS50206">
    <property type="entry name" value="RHODANESE_3"/>
    <property type="match status" value="1"/>
</dbReference>
<dbReference type="AlphaFoldDB" id="A0A437URV8"/>
<dbReference type="InterPro" id="IPR001763">
    <property type="entry name" value="Rhodanese-like_dom"/>
</dbReference>
<feature type="domain" description="Rhodanese" evidence="1">
    <location>
        <begin position="15"/>
        <end position="99"/>
    </location>
</feature>
<dbReference type="InterPro" id="IPR050229">
    <property type="entry name" value="GlpE_sulfurtransferase"/>
</dbReference>
<dbReference type="Pfam" id="PF00581">
    <property type="entry name" value="Rhodanese"/>
    <property type="match status" value="1"/>
</dbReference>
<evidence type="ECO:0000259" key="1">
    <source>
        <dbReference type="PROSITE" id="PS50206"/>
    </source>
</evidence>
<dbReference type="SUPFAM" id="SSF52821">
    <property type="entry name" value="Rhodanese/Cell cycle control phosphatase"/>
    <property type="match status" value="1"/>
</dbReference>
<dbReference type="EMBL" id="RYZS01000001">
    <property type="protein sequence ID" value="RVU96367.1"/>
    <property type="molecule type" value="Genomic_DNA"/>
</dbReference>
<dbReference type="Gene3D" id="3.40.250.10">
    <property type="entry name" value="Rhodanese-like domain"/>
    <property type="match status" value="1"/>
</dbReference>
<organism evidence="2 3">
    <name type="scientific">Enterococcus avium</name>
    <name type="common">Streptococcus avium</name>
    <dbReference type="NCBI Taxonomy" id="33945"/>
    <lineage>
        <taxon>Bacteria</taxon>
        <taxon>Bacillati</taxon>
        <taxon>Bacillota</taxon>
        <taxon>Bacilli</taxon>
        <taxon>Lactobacillales</taxon>
        <taxon>Enterococcaceae</taxon>
        <taxon>Enterococcus</taxon>
    </lineage>
</organism>
<comment type="caution">
    <text evidence="2">The sequence shown here is derived from an EMBL/GenBank/DDBJ whole genome shotgun (WGS) entry which is preliminary data.</text>
</comment>
<reference evidence="2 3" key="1">
    <citation type="submission" date="2018-12" db="EMBL/GenBank/DDBJ databases">
        <title>A novel vanA-carrying plasmid in a clinical isolate of Enterococcus avium.</title>
        <authorList>
            <person name="Bernasconi O.J."/>
            <person name="Luzzaro F."/>
            <person name="Endimiani A."/>
        </authorList>
    </citation>
    <scope>NUCLEOTIDE SEQUENCE [LARGE SCALE GENOMIC DNA]</scope>
    <source>
        <strain evidence="2 3">LC0559/18</strain>
    </source>
</reference>
<dbReference type="PANTHER" id="PTHR43031:SF17">
    <property type="entry name" value="SULFURTRANSFERASE YTWF-RELATED"/>
    <property type="match status" value="1"/>
</dbReference>
<sequence length="99" mass="11198">MNNSIGMSDFYHLTKEKNLRIIDVRETYEYQMGHVPYAKNLPLSSLGNQTSELDKDKEYYLICQSGARSDNACSFLSNQGYKVINVLGGTAAWPGELQR</sequence>
<dbReference type="RefSeq" id="WP_127979634.1">
    <property type="nucleotide sequence ID" value="NZ_JAEMPA010000356.1"/>
</dbReference>
<evidence type="ECO:0000313" key="3">
    <source>
        <dbReference type="Proteomes" id="UP000288388"/>
    </source>
</evidence>
<dbReference type="Proteomes" id="UP000288388">
    <property type="component" value="Unassembled WGS sequence"/>
</dbReference>
<proteinExistence type="predicted"/>
<dbReference type="PANTHER" id="PTHR43031">
    <property type="entry name" value="FAD-DEPENDENT OXIDOREDUCTASE"/>
    <property type="match status" value="1"/>
</dbReference>
<evidence type="ECO:0000313" key="2">
    <source>
        <dbReference type="EMBL" id="RVU96367.1"/>
    </source>
</evidence>
<dbReference type="CDD" id="cd00158">
    <property type="entry name" value="RHOD"/>
    <property type="match status" value="1"/>
</dbReference>
<name>A0A437URV8_ENTAV</name>
<accession>A0A437URV8</accession>
<dbReference type="SMART" id="SM00450">
    <property type="entry name" value="RHOD"/>
    <property type="match status" value="1"/>
</dbReference>
<protein>
    <submittedName>
        <fullName evidence="2">Rhodanese-like domain-containing protein</fullName>
    </submittedName>
</protein>